<accession>A0ABU1MD55</accession>
<dbReference type="Proteomes" id="UP001184614">
    <property type="component" value="Unassembled WGS sequence"/>
</dbReference>
<evidence type="ECO:0000313" key="2">
    <source>
        <dbReference type="EMBL" id="MDR6433982.1"/>
    </source>
</evidence>
<dbReference type="EMBL" id="JAVDQT010000008">
    <property type="protein sequence ID" value="MDR6433982.1"/>
    <property type="molecule type" value="Genomic_DNA"/>
</dbReference>
<comment type="caution">
    <text evidence="2">The sequence shown here is derived from an EMBL/GenBank/DDBJ whole genome shotgun (WGS) entry which is preliminary data.</text>
</comment>
<proteinExistence type="predicted"/>
<keyword evidence="3" id="KW-1185">Reference proteome</keyword>
<keyword evidence="1" id="KW-0732">Signal</keyword>
<protein>
    <submittedName>
        <fullName evidence="2">Uncharacterized protein</fullName>
    </submittedName>
</protein>
<name>A0ABU1MD55_9HYPH</name>
<reference evidence="2 3" key="1">
    <citation type="submission" date="2023-07" db="EMBL/GenBank/DDBJ databases">
        <title>Sorghum-associated microbial communities from plants grown in Nebraska, USA.</title>
        <authorList>
            <person name="Schachtman D."/>
        </authorList>
    </citation>
    <scope>NUCLEOTIDE SEQUENCE [LARGE SCALE GENOMIC DNA]</scope>
    <source>
        <strain evidence="2 3">DS1730</strain>
    </source>
</reference>
<evidence type="ECO:0000256" key="1">
    <source>
        <dbReference type="SAM" id="SignalP"/>
    </source>
</evidence>
<organism evidence="2 3">
    <name type="scientific">Brucella pseudogrignonensis</name>
    <dbReference type="NCBI Taxonomy" id="419475"/>
    <lineage>
        <taxon>Bacteria</taxon>
        <taxon>Pseudomonadati</taxon>
        <taxon>Pseudomonadota</taxon>
        <taxon>Alphaproteobacteria</taxon>
        <taxon>Hyphomicrobiales</taxon>
        <taxon>Brucellaceae</taxon>
        <taxon>Brucella/Ochrobactrum group</taxon>
        <taxon>Brucella</taxon>
    </lineage>
</organism>
<feature type="chain" id="PRO_5046314353" evidence="1">
    <location>
        <begin position="25"/>
        <end position="63"/>
    </location>
</feature>
<feature type="signal peptide" evidence="1">
    <location>
        <begin position="1"/>
        <end position="24"/>
    </location>
</feature>
<evidence type="ECO:0000313" key="3">
    <source>
        <dbReference type="Proteomes" id="UP001184614"/>
    </source>
</evidence>
<gene>
    <name evidence="2" type="ORF">J2782_003730</name>
</gene>
<sequence length="63" mass="6868">MRKIIISAAILVSFSNSYVQYAEAEDSTAINTNHDMACMQQGGNVLDCSNRCATLGIYFLTCV</sequence>